<dbReference type="InterPro" id="IPR036388">
    <property type="entry name" value="WH-like_DNA-bd_sf"/>
</dbReference>
<name>A0A5C7EGF4_9PROT</name>
<proteinExistence type="predicted"/>
<dbReference type="InterPro" id="IPR038475">
    <property type="entry name" value="RecG_C_sf"/>
</dbReference>
<accession>A0A5C7EGF4</accession>
<feature type="domain" description="Schlafen AlbA-2" evidence="1">
    <location>
        <begin position="10"/>
        <end position="125"/>
    </location>
</feature>
<dbReference type="Pfam" id="PF13749">
    <property type="entry name" value="HATPase_c_4"/>
    <property type="match status" value="1"/>
</dbReference>
<dbReference type="Gene3D" id="3.30.565.60">
    <property type="match status" value="1"/>
</dbReference>
<dbReference type="OrthoDB" id="9789524at2"/>
<dbReference type="Gene3D" id="3.30.950.30">
    <property type="entry name" value="Schlafen, AAA domain"/>
    <property type="match status" value="1"/>
</dbReference>
<evidence type="ECO:0000313" key="3">
    <source>
        <dbReference type="Proteomes" id="UP000321201"/>
    </source>
</evidence>
<dbReference type="RefSeq" id="WP_147801103.1">
    <property type="nucleotide sequence ID" value="NZ_VPFL01000033.1"/>
</dbReference>
<reference evidence="2 3" key="1">
    <citation type="submission" date="2019-08" db="EMBL/GenBank/DDBJ databases">
        <title>Pelomicrobium methylotrophicum gen. nov., sp. nov. a moderately thermophilic, facultatively anaerobic, lithoautotrophic and methylotrophic bacterium isolated from a terrestrial mud volcano.</title>
        <authorList>
            <person name="Slobodkina G.B."/>
            <person name="Merkel A.Y."/>
            <person name="Slobodkin A.I."/>
        </authorList>
    </citation>
    <scope>NUCLEOTIDE SEQUENCE [LARGE SCALE GENOMIC DNA]</scope>
    <source>
        <strain evidence="2 3">SM250</strain>
    </source>
</reference>
<comment type="caution">
    <text evidence="2">The sequence shown here is derived from an EMBL/GenBank/DDBJ whole genome shotgun (WGS) entry which is preliminary data.</text>
</comment>
<dbReference type="InParanoid" id="A0A5C7EGF4"/>
<organism evidence="2 3">
    <name type="scientific">Pelomicrobium methylotrophicum</name>
    <dbReference type="NCBI Taxonomy" id="2602750"/>
    <lineage>
        <taxon>Bacteria</taxon>
        <taxon>Pseudomonadati</taxon>
        <taxon>Pseudomonadota</taxon>
        <taxon>Hydrogenophilia</taxon>
        <taxon>Hydrogenophilia incertae sedis</taxon>
        <taxon>Pelomicrobium</taxon>
    </lineage>
</organism>
<dbReference type="PANTHER" id="PTHR30595:SF6">
    <property type="entry name" value="SCHLAFEN ALBA-2 DOMAIN-CONTAINING PROTEIN"/>
    <property type="match status" value="1"/>
</dbReference>
<dbReference type="InterPro" id="IPR036390">
    <property type="entry name" value="WH_DNA-bd_sf"/>
</dbReference>
<sequence>MIEAFLARDEGKTLEFKENCRPLQSIVRTAVAFANTAGGHIVIGVRDKTKEVVGVADPLAEEERLANAFADGIRPLLVPDIQIHAWRKLHLIVVAVPHAVGPFYVRTEGPEGGVYVRLGSTNRPAGPELLAELQRLARNTFFDEQPCADASSEDIDFGAASGLFAAVSRPLTPAKQRSLGLVVAQGPRELPSIGAVLLFGKNRGDLFPSATIRCARFLGKDTAKFLDQTEIDDYLPKAVDSVIAFIERHTRQGIEIGRIRRREVPEYPVEAVREAVINAIVHADYSIGGAGTKIAIFDDRIEITNPGLLPFGLTLEAALAGVSRLRNRVIGRVFRELGLIEQWGSGLGRITSACRNSGLAAPRFEELGTNFRVTLFGERVKTLARPEWQSALLAHLAKEGRITTQEAAKLWKIAPRNARARLLRMVKSGLIVEVGRGPTDPYRIYVPKEKQNA</sequence>
<dbReference type="InterPro" id="IPR007421">
    <property type="entry name" value="Schlafen_AlbA_2_dom"/>
</dbReference>
<evidence type="ECO:0000313" key="2">
    <source>
        <dbReference type="EMBL" id="TXF10367.1"/>
    </source>
</evidence>
<dbReference type="Proteomes" id="UP000321201">
    <property type="component" value="Unassembled WGS sequence"/>
</dbReference>
<gene>
    <name evidence="2" type="ORF">FR698_15530</name>
</gene>
<evidence type="ECO:0000259" key="1">
    <source>
        <dbReference type="Pfam" id="PF04326"/>
    </source>
</evidence>
<dbReference type="PANTHER" id="PTHR30595">
    <property type="entry name" value="GLPR-RELATED TRANSCRIPTIONAL REPRESSOR"/>
    <property type="match status" value="1"/>
</dbReference>
<keyword evidence="3" id="KW-1185">Reference proteome</keyword>
<dbReference type="AlphaFoldDB" id="A0A5C7EGF4"/>
<dbReference type="EMBL" id="VPFL01000033">
    <property type="protein sequence ID" value="TXF10367.1"/>
    <property type="molecule type" value="Genomic_DNA"/>
</dbReference>
<dbReference type="SUPFAM" id="SSF46785">
    <property type="entry name" value="Winged helix' DNA-binding domain"/>
    <property type="match status" value="1"/>
</dbReference>
<dbReference type="Pfam" id="PF04326">
    <property type="entry name" value="SLFN_AlbA_2"/>
    <property type="match status" value="1"/>
</dbReference>
<dbReference type="InterPro" id="IPR038461">
    <property type="entry name" value="Schlafen_AlbA_2_dom_sf"/>
</dbReference>
<dbReference type="Gene3D" id="1.10.10.10">
    <property type="entry name" value="Winged helix-like DNA-binding domain superfamily/Winged helix DNA-binding domain"/>
    <property type="match status" value="1"/>
</dbReference>
<protein>
    <recommendedName>
        <fullName evidence="1">Schlafen AlbA-2 domain-containing protein</fullName>
    </recommendedName>
</protein>